<proteinExistence type="predicted"/>
<evidence type="ECO:0000256" key="1">
    <source>
        <dbReference type="SAM" id="Phobius"/>
    </source>
</evidence>
<feature type="transmembrane region" description="Helical" evidence="1">
    <location>
        <begin position="12"/>
        <end position="38"/>
    </location>
</feature>
<keyword evidence="1" id="KW-0472">Membrane</keyword>
<dbReference type="Proteomes" id="UP001241110">
    <property type="component" value="Unassembled WGS sequence"/>
</dbReference>
<keyword evidence="1" id="KW-1133">Transmembrane helix</keyword>
<organism evidence="2 3">
    <name type="scientific">Xanthocytophaga flava</name>
    <dbReference type="NCBI Taxonomy" id="3048013"/>
    <lineage>
        <taxon>Bacteria</taxon>
        <taxon>Pseudomonadati</taxon>
        <taxon>Bacteroidota</taxon>
        <taxon>Cytophagia</taxon>
        <taxon>Cytophagales</taxon>
        <taxon>Rhodocytophagaceae</taxon>
        <taxon>Xanthocytophaga</taxon>
    </lineage>
</organism>
<feature type="transmembrane region" description="Helical" evidence="1">
    <location>
        <begin position="44"/>
        <end position="63"/>
    </location>
</feature>
<protein>
    <submittedName>
        <fullName evidence="2">Uncharacterized protein</fullName>
    </submittedName>
</protein>
<reference evidence="2" key="1">
    <citation type="submission" date="2023-05" db="EMBL/GenBank/DDBJ databases">
        <authorList>
            <person name="Zhang X."/>
        </authorList>
    </citation>
    <scope>NUCLEOTIDE SEQUENCE</scope>
    <source>
        <strain evidence="2">YF14B1</strain>
    </source>
</reference>
<accession>A0AAE3QUW7</accession>
<keyword evidence="1" id="KW-0812">Transmembrane</keyword>
<dbReference type="EMBL" id="JASJOS010000025">
    <property type="protein sequence ID" value="MDJ1485922.1"/>
    <property type="molecule type" value="Genomic_DNA"/>
</dbReference>
<dbReference type="RefSeq" id="WP_313989114.1">
    <property type="nucleotide sequence ID" value="NZ_JASJOS010000025.1"/>
</dbReference>
<evidence type="ECO:0000313" key="3">
    <source>
        <dbReference type="Proteomes" id="UP001241110"/>
    </source>
</evidence>
<evidence type="ECO:0000313" key="2">
    <source>
        <dbReference type="EMBL" id="MDJ1485922.1"/>
    </source>
</evidence>
<comment type="caution">
    <text evidence="2">The sequence shown here is derived from an EMBL/GenBank/DDBJ whole genome shotgun (WGS) entry which is preliminary data.</text>
</comment>
<sequence>MITRRYLEKESTVLGLPMLQVGMLVLLMVVLIVFSTFLKMLMPAFKWFNHATVIIVTLSYLGLKYASGKKHPSFITSYLSYHFQQKHKRFVPKADSIVNKMIVDSNYQQQSLRSINHGQSYRS</sequence>
<gene>
    <name evidence="2" type="ORF">QNI16_35905</name>
</gene>
<name>A0AAE3QUW7_9BACT</name>
<dbReference type="AlphaFoldDB" id="A0AAE3QUW7"/>